<keyword evidence="2" id="KW-1185">Reference proteome</keyword>
<organism evidence="1 2">
    <name type="scientific">Nonomuraea thailandensis</name>
    <dbReference type="NCBI Taxonomy" id="1188745"/>
    <lineage>
        <taxon>Bacteria</taxon>
        <taxon>Bacillati</taxon>
        <taxon>Actinomycetota</taxon>
        <taxon>Actinomycetes</taxon>
        <taxon>Streptosporangiales</taxon>
        <taxon>Streptosporangiaceae</taxon>
        <taxon>Nonomuraea</taxon>
    </lineage>
</organism>
<reference evidence="1" key="1">
    <citation type="submission" date="2022-06" db="EMBL/GenBank/DDBJ databases">
        <title>Sequencing the genomes of 1000 actinobacteria strains.</title>
        <authorList>
            <person name="Klenk H.-P."/>
        </authorList>
    </citation>
    <scope>NUCLEOTIDE SEQUENCE</scope>
    <source>
        <strain evidence="1">DSM 46694</strain>
    </source>
</reference>
<evidence type="ECO:0000313" key="1">
    <source>
        <dbReference type="EMBL" id="MCP2354715.1"/>
    </source>
</evidence>
<proteinExistence type="predicted"/>
<protein>
    <submittedName>
        <fullName evidence="1">Uncharacterized protein</fullName>
    </submittedName>
</protein>
<name>A0A9X2K0E3_9ACTN</name>
<comment type="caution">
    <text evidence="1">The sequence shown here is derived from an EMBL/GenBank/DDBJ whole genome shotgun (WGS) entry which is preliminary data.</text>
</comment>
<dbReference type="AlphaFoldDB" id="A0A9X2K0E3"/>
<accession>A0A9X2K0E3</accession>
<dbReference type="Proteomes" id="UP001139648">
    <property type="component" value="Unassembled WGS sequence"/>
</dbReference>
<sequence length="65" mass="7631">MGKWCRPRSLGAQLLRLDVLDEREAIELLTRLTHRAYLELLRDRPAVMYHRTARGSDAERTIARI</sequence>
<evidence type="ECO:0000313" key="2">
    <source>
        <dbReference type="Proteomes" id="UP001139648"/>
    </source>
</evidence>
<dbReference type="EMBL" id="JAMZEB010000002">
    <property type="protein sequence ID" value="MCP2354715.1"/>
    <property type="molecule type" value="Genomic_DNA"/>
</dbReference>
<dbReference type="RefSeq" id="WP_253741251.1">
    <property type="nucleotide sequence ID" value="NZ_BAABKA010000048.1"/>
</dbReference>
<gene>
    <name evidence="1" type="ORF">HD597_001735</name>
</gene>